<accession>A0ABV8NLY5</accession>
<name>A0ABV8NLY5_9SPHI</name>
<gene>
    <name evidence="1" type="ORF">ACFOUY_12280</name>
</gene>
<evidence type="ECO:0000313" key="1">
    <source>
        <dbReference type="EMBL" id="MFC4197474.1"/>
    </source>
</evidence>
<dbReference type="Proteomes" id="UP001595792">
    <property type="component" value="Unassembled WGS sequence"/>
</dbReference>
<proteinExistence type="predicted"/>
<dbReference type="EMBL" id="JBHSBY010000118">
    <property type="protein sequence ID" value="MFC4197474.1"/>
    <property type="molecule type" value="Genomic_DNA"/>
</dbReference>
<sequence length="72" mass="8585">MRITYQEIDHSYKVMTKVINEHTQEIKINLDGEELTLKQNEKREWDVIEQTVGDELGLIKAVIRSVILRYRL</sequence>
<keyword evidence="2" id="KW-1185">Reference proteome</keyword>
<protein>
    <submittedName>
        <fullName evidence="1">Uncharacterized protein</fullName>
    </submittedName>
</protein>
<organism evidence="1 2">
    <name type="scientific">Pedobacter jamesrossensis</name>
    <dbReference type="NCBI Taxonomy" id="1908238"/>
    <lineage>
        <taxon>Bacteria</taxon>
        <taxon>Pseudomonadati</taxon>
        <taxon>Bacteroidota</taxon>
        <taxon>Sphingobacteriia</taxon>
        <taxon>Sphingobacteriales</taxon>
        <taxon>Sphingobacteriaceae</taxon>
        <taxon>Pedobacter</taxon>
    </lineage>
</organism>
<reference evidence="2" key="1">
    <citation type="journal article" date="2019" name="Int. J. Syst. Evol. Microbiol.">
        <title>The Global Catalogue of Microorganisms (GCM) 10K type strain sequencing project: providing services to taxonomists for standard genome sequencing and annotation.</title>
        <authorList>
            <consortium name="The Broad Institute Genomics Platform"/>
            <consortium name="The Broad Institute Genome Sequencing Center for Infectious Disease"/>
            <person name="Wu L."/>
            <person name="Ma J."/>
        </authorList>
    </citation>
    <scope>NUCLEOTIDE SEQUENCE [LARGE SCALE GENOMIC DNA]</scope>
    <source>
        <strain evidence="2">CCM 8689</strain>
    </source>
</reference>
<comment type="caution">
    <text evidence="1">The sequence shown here is derived from an EMBL/GenBank/DDBJ whole genome shotgun (WGS) entry which is preliminary data.</text>
</comment>
<evidence type="ECO:0000313" key="2">
    <source>
        <dbReference type="Proteomes" id="UP001595792"/>
    </source>
</evidence>